<keyword evidence="2" id="KW-1185">Reference proteome</keyword>
<dbReference type="PANTHER" id="PTHR37166">
    <property type="entry name" value="PROTEIN FLAG"/>
    <property type="match status" value="1"/>
</dbReference>
<name>A0A4Q7RE17_9BURK</name>
<dbReference type="Pfam" id="PF03646">
    <property type="entry name" value="FlaG"/>
    <property type="match status" value="1"/>
</dbReference>
<evidence type="ECO:0000313" key="1">
    <source>
        <dbReference type="EMBL" id="RZT30837.1"/>
    </source>
</evidence>
<dbReference type="Proteomes" id="UP000291078">
    <property type="component" value="Unassembled WGS sequence"/>
</dbReference>
<proteinExistence type="predicted"/>
<dbReference type="InterPro" id="IPR005186">
    <property type="entry name" value="FlaG"/>
</dbReference>
<dbReference type="RefSeq" id="WP_130393577.1">
    <property type="nucleotide sequence ID" value="NZ_SGXM01000010.1"/>
</dbReference>
<protein>
    <submittedName>
        <fullName evidence="1">Flagellar protein FlaG</fullName>
    </submittedName>
</protein>
<dbReference type="InterPro" id="IPR035924">
    <property type="entry name" value="FlaG-like_sf"/>
</dbReference>
<organism evidence="1 2">
    <name type="scientific">Cupriavidus agavae</name>
    <dbReference type="NCBI Taxonomy" id="1001822"/>
    <lineage>
        <taxon>Bacteria</taxon>
        <taxon>Pseudomonadati</taxon>
        <taxon>Pseudomonadota</taxon>
        <taxon>Betaproteobacteria</taxon>
        <taxon>Burkholderiales</taxon>
        <taxon>Burkholderiaceae</taxon>
        <taxon>Cupriavidus</taxon>
    </lineage>
</organism>
<keyword evidence="1" id="KW-0969">Cilium</keyword>
<keyword evidence="1" id="KW-0966">Cell projection</keyword>
<dbReference type="EMBL" id="SGXM01000010">
    <property type="protein sequence ID" value="RZT30837.1"/>
    <property type="molecule type" value="Genomic_DNA"/>
</dbReference>
<sequence>MAFSSPVSLTAARVTADFAQPAAAQAMPAAASSAVPAAYGVPSREDATAQLPPGTSADMAAAVGELVDVLKTTSIGVRFEIDQDTNRVITKVVDKETGELIRQLPSEEVLRFARVIDKLQGLFVSQKA</sequence>
<reference evidence="1 2" key="1">
    <citation type="journal article" date="2015" name="Stand. Genomic Sci.">
        <title>Genomic Encyclopedia of Bacterial and Archaeal Type Strains, Phase III: the genomes of soil and plant-associated and newly described type strains.</title>
        <authorList>
            <person name="Whitman W.B."/>
            <person name="Woyke T."/>
            <person name="Klenk H.P."/>
            <person name="Zhou Y."/>
            <person name="Lilburn T.G."/>
            <person name="Beck B.J."/>
            <person name="De Vos P."/>
            <person name="Vandamme P."/>
            <person name="Eisen J.A."/>
            <person name="Garrity G."/>
            <person name="Hugenholtz P."/>
            <person name="Kyrpides N.C."/>
        </authorList>
    </citation>
    <scope>NUCLEOTIDE SEQUENCE [LARGE SCALE GENOMIC DNA]</scope>
    <source>
        <strain evidence="1 2">ASC-9842</strain>
    </source>
</reference>
<keyword evidence="1" id="KW-0282">Flagellum</keyword>
<evidence type="ECO:0000313" key="2">
    <source>
        <dbReference type="Proteomes" id="UP000291078"/>
    </source>
</evidence>
<accession>A0A4Q7RE17</accession>
<dbReference type="PANTHER" id="PTHR37166:SF1">
    <property type="entry name" value="PROTEIN FLAG"/>
    <property type="match status" value="1"/>
</dbReference>
<dbReference type="SUPFAM" id="SSF160214">
    <property type="entry name" value="FlaG-like"/>
    <property type="match status" value="1"/>
</dbReference>
<dbReference type="Gene3D" id="3.30.160.170">
    <property type="entry name" value="FlaG-like"/>
    <property type="match status" value="1"/>
</dbReference>
<dbReference type="OrthoDB" id="8565152at2"/>
<gene>
    <name evidence="1" type="ORF">EV147_4685</name>
</gene>
<comment type="caution">
    <text evidence="1">The sequence shown here is derived from an EMBL/GenBank/DDBJ whole genome shotgun (WGS) entry which is preliminary data.</text>
</comment>
<dbReference type="AlphaFoldDB" id="A0A4Q7RE17"/>